<reference evidence="3 4" key="1">
    <citation type="submission" date="2016-12" db="EMBL/GenBank/DDBJ databases">
        <title>The draft genome sequence of Actinophytocola xinjiangensis.</title>
        <authorList>
            <person name="Wang W."/>
            <person name="Yuan L."/>
        </authorList>
    </citation>
    <scope>NUCLEOTIDE SEQUENCE [LARGE SCALE GENOMIC DNA]</scope>
    <source>
        <strain evidence="3 4">CGMCC 4.4663</strain>
    </source>
</reference>
<dbReference type="Pfam" id="PF12770">
    <property type="entry name" value="CHAT"/>
    <property type="match status" value="1"/>
</dbReference>
<dbReference type="RefSeq" id="WP_075137301.1">
    <property type="nucleotide sequence ID" value="NZ_MSIF01000026.1"/>
</dbReference>
<evidence type="ECO:0000313" key="3">
    <source>
        <dbReference type="EMBL" id="OLF05670.1"/>
    </source>
</evidence>
<dbReference type="InterPro" id="IPR024983">
    <property type="entry name" value="CHAT_dom"/>
</dbReference>
<protein>
    <recommendedName>
        <fullName evidence="2">CHAT domain-containing protein</fullName>
    </recommendedName>
</protein>
<organism evidence="3 4">
    <name type="scientific">Actinophytocola xinjiangensis</name>
    <dbReference type="NCBI Taxonomy" id="485602"/>
    <lineage>
        <taxon>Bacteria</taxon>
        <taxon>Bacillati</taxon>
        <taxon>Actinomycetota</taxon>
        <taxon>Actinomycetes</taxon>
        <taxon>Pseudonocardiales</taxon>
        <taxon>Pseudonocardiaceae</taxon>
    </lineage>
</organism>
<feature type="domain" description="CHAT" evidence="2">
    <location>
        <begin position="80"/>
        <end position="314"/>
    </location>
</feature>
<sequence length="380" mass="40328">MVRPTVQLTFVDAGEMYVMWRWEHAPGEPHVDLQARAHATGVLAELDRALPSPLPGESTGDALARALAGGPLTDPDRERDLSRRLADALIPPALAARLSTAEDRVHLRIQPSPSTARVPWEALRLGDGGRLVHRCDVSVLVPATVRNAPGRRVSPWDPSGPVVAVLDPVVPDLGPVLGQDERARVADEIGAVHADLDRDRLEQALDGAARLLYVGHVTTAGHGLDARLHLSCGPATTGRAALLGTHRPLTAGDLVLGHRPHDPTPWRFPNRVALVACESGADARFAEPTGLVTAMVNGGAEYVTSTRWVLPTDAGLARHGFAPAVTGVIVAVHTAHGSADPVAALGAWQRDLAARWDDTGDRACSPVLWGAFWTAYAPNL</sequence>
<dbReference type="AlphaFoldDB" id="A0A7Z1AUX8"/>
<feature type="region of interest" description="Disordered" evidence="1">
    <location>
        <begin position="49"/>
        <end position="78"/>
    </location>
</feature>
<evidence type="ECO:0000256" key="1">
    <source>
        <dbReference type="SAM" id="MobiDB-lite"/>
    </source>
</evidence>
<dbReference type="OrthoDB" id="3723950at2"/>
<evidence type="ECO:0000313" key="4">
    <source>
        <dbReference type="Proteomes" id="UP000185696"/>
    </source>
</evidence>
<comment type="caution">
    <text evidence="3">The sequence shown here is derived from an EMBL/GenBank/DDBJ whole genome shotgun (WGS) entry which is preliminary data.</text>
</comment>
<accession>A0A7Z1AUX8</accession>
<dbReference type="Proteomes" id="UP000185696">
    <property type="component" value="Unassembled WGS sequence"/>
</dbReference>
<name>A0A7Z1AUX8_9PSEU</name>
<dbReference type="EMBL" id="MSIF01000026">
    <property type="protein sequence ID" value="OLF05670.1"/>
    <property type="molecule type" value="Genomic_DNA"/>
</dbReference>
<keyword evidence="4" id="KW-1185">Reference proteome</keyword>
<gene>
    <name evidence="3" type="ORF">BLA60_34705</name>
</gene>
<proteinExistence type="predicted"/>
<evidence type="ECO:0000259" key="2">
    <source>
        <dbReference type="Pfam" id="PF12770"/>
    </source>
</evidence>